<dbReference type="EMBL" id="JAAGYR010000006">
    <property type="protein sequence ID" value="NEN75527.1"/>
    <property type="molecule type" value="Genomic_DNA"/>
</dbReference>
<keyword evidence="2 7" id="KW-0732">Signal</keyword>
<dbReference type="PROSITE" id="PS51257">
    <property type="entry name" value="PROKAR_LIPOPROTEIN"/>
    <property type="match status" value="1"/>
</dbReference>
<dbReference type="CDD" id="cd07185">
    <property type="entry name" value="OmpA_C-like"/>
    <property type="match status" value="1"/>
</dbReference>
<evidence type="ECO:0000256" key="3">
    <source>
        <dbReference type="ARBA" id="ARBA00023136"/>
    </source>
</evidence>
<evidence type="ECO:0000313" key="10">
    <source>
        <dbReference type="Proteomes" id="UP000477651"/>
    </source>
</evidence>
<dbReference type="Proteomes" id="UP000477651">
    <property type="component" value="Unassembled WGS sequence"/>
</dbReference>
<dbReference type="Gene3D" id="3.30.1450.10">
    <property type="match status" value="1"/>
</dbReference>
<organism evidence="9 10">
    <name type="scientific">Pelistega ratti</name>
    <dbReference type="NCBI Taxonomy" id="2652177"/>
    <lineage>
        <taxon>Bacteria</taxon>
        <taxon>Pseudomonadati</taxon>
        <taxon>Pseudomonadota</taxon>
        <taxon>Betaproteobacteria</taxon>
        <taxon>Burkholderiales</taxon>
        <taxon>Alcaligenaceae</taxon>
        <taxon>Pelistega</taxon>
    </lineage>
</organism>
<dbReference type="PROSITE" id="PS51123">
    <property type="entry name" value="OMPA_2"/>
    <property type="match status" value="1"/>
</dbReference>
<gene>
    <name evidence="9" type="ORF">F9B74_04190</name>
</gene>
<dbReference type="InterPro" id="IPR007450">
    <property type="entry name" value="BamE_dom"/>
</dbReference>
<sequence length="281" mass="31377">MKLTQVACAAALGLTLVACGNLSKVSSEGTAELDDLVWPKIDRAGFNHSGTQEGSWPNWDNVRLIERGMNKDQLYNLIGRPHFAEGLYGVREWDYVFHYRENGEHKVCQYKILFDKNYDAQSFFWYPNGCNGNAHYTLSGDTLFDFDKDQLTAEGKDIVTRVAGELKQANPKQVRVTGFTDRLGSVEYNLDLSQRRANTVRALLQAHGVTAPIEAIGRGKEQQVKACSNEKGQALRDCLKPNRRVEIKADGFSQTTSSEAGPNGPSALYDKSYPPAPQYQY</sequence>
<evidence type="ECO:0000256" key="1">
    <source>
        <dbReference type="ARBA" id="ARBA00004442"/>
    </source>
</evidence>
<dbReference type="AlphaFoldDB" id="A0A6L9Y6I2"/>
<protein>
    <submittedName>
        <fullName evidence="9">OmpA family protein</fullName>
    </submittedName>
</protein>
<dbReference type="PANTHER" id="PTHR30329">
    <property type="entry name" value="STATOR ELEMENT OF FLAGELLAR MOTOR COMPLEX"/>
    <property type="match status" value="1"/>
</dbReference>
<reference evidence="9 10" key="1">
    <citation type="submission" date="2020-02" db="EMBL/GenBank/DDBJ databases">
        <title>Pelistega sp. NLN82 were isolated from wild rodents of the Hainan Island.</title>
        <authorList>
            <person name="Niu N."/>
            <person name="Zhou J."/>
        </authorList>
    </citation>
    <scope>NUCLEOTIDE SEQUENCE [LARGE SCALE GENOMIC DNA]</scope>
    <source>
        <strain evidence="9 10">NLN82</strain>
    </source>
</reference>
<feature type="region of interest" description="Disordered" evidence="6">
    <location>
        <begin position="249"/>
        <end position="281"/>
    </location>
</feature>
<evidence type="ECO:0000259" key="8">
    <source>
        <dbReference type="PROSITE" id="PS51123"/>
    </source>
</evidence>
<dbReference type="InterPro" id="IPR006664">
    <property type="entry name" value="OMP_bac"/>
</dbReference>
<dbReference type="PRINTS" id="PR01021">
    <property type="entry name" value="OMPADOMAIN"/>
</dbReference>
<comment type="subcellular location">
    <subcellularLocation>
        <location evidence="1">Cell outer membrane</location>
    </subcellularLocation>
</comment>
<keyword evidence="10" id="KW-1185">Reference proteome</keyword>
<evidence type="ECO:0000313" key="9">
    <source>
        <dbReference type="EMBL" id="NEN75527.1"/>
    </source>
</evidence>
<dbReference type="InterPro" id="IPR050330">
    <property type="entry name" value="Bact_OuterMem_StrucFunc"/>
</dbReference>
<keyword evidence="3 5" id="KW-0472">Membrane</keyword>
<dbReference type="Pfam" id="PF04355">
    <property type="entry name" value="BamE"/>
    <property type="match status" value="1"/>
</dbReference>
<dbReference type="InterPro" id="IPR037873">
    <property type="entry name" value="BamE-like"/>
</dbReference>
<evidence type="ECO:0000256" key="4">
    <source>
        <dbReference type="ARBA" id="ARBA00023237"/>
    </source>
</evidence>
<evidence type="ECO:0000256" key="7">
    <source>
        <dbReference type="SAM" id="SignalP"/>
    </source>
</evidence>
<dbReference type="InterPro" id="IPR006665">
    <property type="entry name" value="OmpA-like"/>
</dbReference>
<accession>A0A6L9Y6I2</accession>
<keyword evidence="4" id="KW-0998">Cell outer membrane</keyword>
<feature type="chain" id="PRO_5026816664" evidence="7">
    <location>
        <begin position="21"/>
        <end position="281"/>
    </location>
</feature>
<dbReference type="PANTHER" id="PTHR30329:SF21">
    <property type="entry name" value="LIPOPROTEIN YIAD-RELATED"/>
    <property type="match status" value="1"/>
</dbReference>
<dbReference type="RefSeq" id="WP_163764180.1">
    <property type="nucleotide sequence ID" value="NZ_JAAGYR010000006.1"/>
</dbReference>
<comment type="caution">
    <text evidence="9">The sequence shown here is derived from an EMBL/GenBank/DDBJ whole genome shotgun (WGS) entry which is preliminary data.</text>
</comment>
<dbReference type="SUPFAM" id="SSF103088">
    <property type="entry name" value="OmpA-like"/>
    <property type="match status" value="1"/>
</dbReference>
<evidence type="ECO:0000256" key="2">
    <source>
        <dbReference type="ARBA" id="ARBA00022729"/>
    </source>
</evidence>
<evidence type="ECO:0000256" key="6">
    <source>
        <dbReference type="SAM" id="MobiDB-lite"/>
    </source>
</evidence>
<feature type="domain" description="OmpA-like" evidence="8">
    <location>
        <begin position="131"/>
        <end position="253"/>
    </location>
</feature>
<dbReference type="Pfam" id="PF00691">
    <property type="entry name" value="OmpA"/>
    <property type="match status" value="1"/>
</dbReference>
<feature type="signal peptide" evidence="7">
    <location>
        <begin position="1"/>
        <end position="20"/>
    </location>
</feature>
<evidence type="ECO:0000256" key="5">
    <source>
        <dbReference type="PROSITE-ProRule" id="PRU00473"/>
    </source>
</evidence>
<name>A0A6L9Y6I2_9BURK</name>
<proteinExistence type="predicted"/>
<dbReference type="GO" id="GO:0009279">
    <property type="term" value="C:cell outer membrane"/>
    <property type="evidence" value="ECO:0007669"/>
    <property type="project" value="UniProtKB-SubCell"/>
</dbReference>
<dbReference type="InterPro" id="IPR036737">
    <property type="entry name" value="OmpA-like_sf"/>
</dbReference>
<dbReference type="Gene3D" id="3.30.1330.60">
    <property type="entry name" value="OmpA-like domain"/>
    <property type="match status" value="1"/>
</dbReference>